<evidence type="ECO:0000313" key="2">
    <source>
        <dbReference type="Proteomes" id="UP000026961"/>
    </source>
</evidence>
<proteinExistence type="predicted"/>
<reference evidence="1" key="1">
    <citation type="submission" date="2013-08" db="EMBL/GenBank/DDBJ databases">
        <title>Oryza genome evolution.</title>
        <authorList>
            <person name="Wing R.A."/>
            <person name="Panaud O."/>
            <person name="Oliveira A.C."/>
        </authorList>
    </citation>
    <scope>NUCLEOTIDE SEQUENCE</scope>
</reference>
<dbReference type="EnsemblPlants" id="OGLUM01G10010.1">
    <property type="protein sequence ID" value="OGLUM01G10010.1"/>
    <property type="gene ID" value="OGLUM01G10010"/>
</dbReference>
<protein>
    <submittedName>
        <fullName evidence="1">Uncharacterized protein</fullName>
    </submittedName>
</protein>
<organism evidence="1">
    <name type="scientific">Oryza glumipatula</name>
    <dbReference type="NCBI Taxonomy" id="40148"/>
    <lineage>
        <taxon>Eukaryota</taxon>
        <taxon>Viridiplantae</taxon>
        <taxon>Streptophyta</taxon>
        <taxon>Embryophyta</taxon>
        <taxon>Tracheophyta</taxon>
        <taxon>Spermatophyta</taxon>
        <taxon>Magnoliopsida</taxon>
        <taxon>Liliopsida</taxon>
        <taxon>Poales</taxon>
        <taxon>Poaceae</taxon>
        <taxon>BOP clade</taxon>
        <taxon>Oryzoideae</taxon>
        <taxon>Oryzeae</taxon>
        <taxon>Oryzinae</taxon>
        <taxon>Oryza</taxon>
    </lineage>
</organism>
<evidence type="ECO:0000313" key="1">
    <source>
        <dbReference type="EnsemblPlants" id="OGLUM01G10010.1"/>
    </source>
</evidence>
<keyword evidence="2" id="KW-1185">Reference proteome</keyword>
<dbReference type="Gramene" id="OGLUM01G10010.1">
    <property type="protein sequence ID" value="OGLUM01G10010.1"/>
    <property type="gene ID" value="OGLUM01G10010"/>
</dbReference>
<reference evidence="1" key="2">
    <citation type="submission" date="2015-04" db="UniProtKB">
        <authorList>
            <consortium name="EnsemblPlants"/>
        </authorList>
    </citation>
    <scope>IDENTIFICATION</scope>
</reference>
<reference evidence="1" key="3">
    <citation type="submission" date="2018-05" db="EMBL/GenBank/DDBJ databases">
        <title>OgluRS3 (Oryza glumaepatula Reference Sequence Version 3).</title>
        <authorList>
            <person name="Zhang J."/>
            <person name="Kudrna D."/>
            <person name="Lee S."/>
            <person name="Talag J."/>
            <person name="Welchert J."/>
            <person name="Wing R.A."/>
        </authorList>
    </citation>
    <scope>NUCLEOTIDE SEQUENCE [LARGE SCALE GENOMIC DNA]</scope>
</reference>
<sequence length="106" mass="11347">MWGYAIPQAGARALAEIGGRDGAGRVNRCRGPNRLELGSGRQQPVEWGWRHRERGVAALISAERVGEESGDVGDAVPQVGARAWGGVCFIIYACIAFQALKYAGIH</sequence>
<name>A0A0D9Y5U5_9ORYZ</name>
<dbReference type="Proteomes" id="UP000026961">
    <property type="component" value="Chromosome 1"/>
</dbReference>
<dbReference type="AlphaFoldDB" id="A0A0D9Y5U5"/>
<accession>A0A0D9Y5U5</accession>
<dbReference type="HOGENOM" id="CLU_2227321_0_0_1"/>